<evidence type="ECO:0000313" key="1">
    <source>
        <dbReference type="EMBL" id="SVC97225.1"/>
    </source>
</evidence>
<dbReference type="EMBL" id="UINC01121806">
    <property type="protein sequence ID" value="SVC97225.1"/>
    <property type="molecule type" value="Genomic_DNA"/>
</dbReference>
<organism evidence="1">
    <name type="scientific">marine metagenome</name>
    <dbReference type="NCBI Taxonomy" id="408172"/>
    <lineage>
        <taxon>unclassified sequences</taxon>
        <taxon>metagenomes</taxon>
        <taxon>ecological metagenomes</taxon>
    </lineage>
</organism>
<name>A0A382RJ96_9ZZZZ</name>
<reference evidence="1" key="1">
    <citation type="submission" date="2018-05" db="EMBL/GenBank/DDBJ databases">
        <authorList>
            <person name="Lanie J.A."/>
            <person name="Ng W.-L."/>
            <person name="Kazmierczak K.M."/>
            <person name="Andrzejewski T.M."/>
            <person name="Davidsen T.M."/>
            <person name="Wayne K.J."/>
            <person name="Tettelin H."/>
            <person name="Glass J.I."/>
            <person name="Rusch D."/>
            <person name="Podicherti R."/>
            <person name="Tsui H.-C.T."/>
            <person name="Winkler M.E."/>
        </authorList>
    </citation>
    <scope>NUCLEOTIDE SEQUENCE</scope>
</reference>
<sequence length="209" mass="23726">MRLVREAAIMKPICAILLMFLSLVLFDTPASAQTLKDFEEEVVSSSSSSKGSCDENTNGFWHALFEFLYTIDAMDGEGINHLGPAFKGFLTGAWPTQWNNHNPYFWSASYSPYPYHTPRTGLFQNKNGRRHAIGVSGHYLHSSSALRSYSVRSRFSLSPFYDIETHVSGFTETGQDEDDHLAFYDVYINYHRVRSESVMFWYGAGIKGM</sequence>
<proteinExistence type="predicted"/>
<feature type="non-terminal residue" evidence="1">
    <location>
        <position position="209"/>
    </location>
</feature>
<protein>
    <submittedName>
        <fullName evidence="1">Uncharacterized protein</fullName>
    </submittedName>
</protein>
<accession>A0A382RJ96</accession>
<gene>
    <name evidence="1" type="ORF">METZ01_LOCUS350079</name>
</gene>
<dbReference type="AlphaFoldDB" id="A0A382RJ96"/>